<sequence>MPNLFKLSIILESSCFLTFLGGCNAKPECDSFETRDAVLKSVSDNHDNALGKFAAKTASNSASPGASSETEKIQQQPPLYLLGEKIVTTSTSADKKTLKCSGAISVTVGNTKATKEIDFTVQRSSNGKVSVSALHSSLMGADKRRFPVAEECQANGGFTMCTGVGRGLLQTNRRSVLRVACNL</sequence>
<dbReference type="OrthoDB" id="8241488at2"/>
<dbReference type="PROSITE" id="PS51257">
    <property type="entry name" value="PROKAR_LIPOPROTEIN"/>
    <property type="match status" value="1"/>
</dbReference>
<dbReference type="AlphaFoldDB" id="A0A1M7UCS9"/>
<evidence type="ECO:0000313" key="1">
    <source>
        <dbReference type="EMBL" id="SHN80746.1"/>
    </source>
</evidence>
<gene>
    <name evidence="1" type="ORF">SAMN05444170_4490</name>
</gene>
<organism evidence="1 2">
    <name type="scientific">Bradyrhizobium erythrophlei</name>
    <dbReference type="NCBI Taxonomy" id="1437360"/>
    <lineage>
        <taxon>Bacteria</taxon>
        <taxon>Pseudomonadati</taxon>
        <taxon>Pseudomonadota</taxon>
        <taxon>Alphaproteobacteria</taxon>
        <taxon>Hyphomicrobiales</taxon>
        <taxon>Nitrobacteraceae</taxon>
        <taxon>Bradyrhizobium</taxon>
    </lineage>
</organism>
<evidence type="ECO:0000313" key="2">
    <source>
        <dbReference type="Proteomes" id="UP000184096"/>
    </source>
</evidence>
<dbReference type="EMBL" id="LT670849">
    <property type="protein sequence ID" value="SHN80746.1"/>
    <property type="molecule type" value="Genomic_DNA"/>
</dbReference>
<dbReference type="Proteomes" id="UP000184096">
    <property type="component" value="Chromosome I"/>
</dbReference>
<reference evidence="2" key="1">
    <citation type="submission" date="2016-11" db="EMBL/GenBank/DDBJ databases">
        <authorList>
            <person name="Varghese N."/>
            <person name="Submissions S."/>
        </authorList>
    </citation>
    <scope>NUCLEOTIDE SEQUENCE [LARGE SCALE GENOMIC DNA]</scope>
    <source>
        <strain evidence="2">GAS401</strain>
    </source>
</reference>
<accession>A0A1M7UCS9</accession>
<protein>
    <submittedName>
        <fullName evidence="1">Uncharacterized protein</fullName>
    </submittedName>
</protein>
<dbReference type="RefSeq" id="WP_072821117.1">
    <property type="nucleotide sequence ID" value="NZ_LT670849.1"/>
</dbReference>
<name>A0A1M7UCS9_9BRAD</name>
<proteinExistence type="predicted"/>
<keyword evidence="2" id="KW-1185">Reference proteome</keyword>